<evidence type="ECO:0000256" key="1">
    <source>
        <dbReference type="SAM" id="Phobius"/>
    </source>
</evidence>
<keyword evidence="1" id="KW-0812">Transmembrane</keyword>
<keyword evidence="1" id="KW-1133">Transmembrane helix</keyword>
<reference evidence="2" key="1">
    <citation type="submission" date="2020-10" db="EMBL/GenBank/DDBJ databases">
        <authorList>
            <person name="Han B."/>
            <person name="Lu T."/>
            <person name="Zhao Q."/>
            <person name="Huang X."/>
            <person name="Zhao Y."/>
        </authorList>
    </citation>
    <scope>NUCLEOTIDE SEQUENCE</scope>
</reference>
<dbReference type="Proteomes" id="UP000604825">
    <property type="component" value="Unassembled WGS sequence"/>
</dbReference>
<dbReference type="AlphaFoldDB" id="A0A811P0Q2"/>
<dbReference type="InterPro" id="IPR001128">
    <property type="entry name" value="Cyt_P450"/>
</dbReference>
<dbReference type="GO" id="GO:0016705">
    <property type="term" value="F:oxidoreductase activity, acting on paired donors, with incorporation or reduction of molecular oxygen"/>
    <property type="evidence" value="ECO:0007669"/>
    <property type="project" value="InterPro"/>
</dbReference>
<evidence type="ECO:0008006" key="4">
    <source>
        <dbReference type="Google" id="ProtNLM"/>
    </source>
</evidence>
<dbReference type="PANTHER" id="PTHR24301:SF13">
    <property type="entry name" value="CYTOCHROME P450"/>
    <property type="match status" value="1"/>
</dbReference>
<dbReference type="PANTHER" id="PTHR24301">
    <property type="entry name" value="THROMBOXANE-A SYNTHASE"/>
    <property type="match status" value="1"/>
</dbReference>
<dbReference type="InterPro" id="IPR036396">
    <property type="entry name" value="Cyt_P450_sf"/>
</dbReference>
<sequence>MGWGEIISSQLLIEALSLPAASLPAVLFTAAALAAGAFAVYFYIPSWRVRRVPGPVALPLVGHLPLFVKHGPGLFRMLSKEYGPIYRFHMGRQPLVMVADAELCKEVGIKKFKSIPNRSIPTPIRGSPIHNKGLFFTR</sequence>
<proteinExistence type="predicted"/>
<dbReference type="SUPFAM" id="SSF48264">
    <property type="entry name" value="Cytochrome P450"/>
    <property type="match status" value="1"/>
</dbReference>
<gene>
    <name evidence="2" type="ORF">NCGR_LOCUS20560</name>
</gene>
<name>A0A811P0Q2_9POAL</name>
<dbReference type="GO" id="GO:0005506">
    <property type="term" value="F:iron ion binding"/>
    <property type="evidence" value="ECO:0007669"/>
    <property type="project" value="InterPro"/>
</dbReference>
<keyword evidence="3" id="KW-1185">Reference proteome</keyword>
<dbReference type="GO" id="GO:0020037">
    <property type="term" value="F:heme binding"/>
    <property type="evidence" value="ECO:0007669"/>
    <property type="project" value="InterPro"/>
</dbReference>
<dbReference type="EMBL" id="CAJGYO010000005">
    <property type="protein sequence ID" value="CAD6230162.1"/>
    <property type="molecule type" value="Genomic_DNA"/>
</dbReference>
<organism evidence="2 3">
    <name type="scientific">Miscanthus lutarioriparius</name>
    <dbReference type="NCBI Taxonomy" id="422564"/>
    <lineage>
        <taxon>Eukaryota</taxon>
        <taxon>Viridiplantae</taxon>
        <taxon>Streptophyta</taxon>
        <taxon>Embryophyta</taxon>
        <taxon>Tracheophyta</taxon>
        <taxon>Spermatophyta</taxon>
        <taxon>Magnoliopsida</taxon>
        <taxon>Liliopsida</taxon>
        <taxon>Poales</taxon>
        <taxon>Poaceae</taxon>
        <taxon>PACMAD clade</taxon>
        <taxon>Panicoideae</taxon>
        <taxon>Andropogonodae</taxon>
        <taxon>Andropogoneae</taxon>
        <taxon>Saccharinae</taxon>
        <taxon>Miscanthus</taxon>
    </lineage>
</organism>
<dbReference type="Pfam" id="PF00067">
    <property type="entry name" value="p450"/>
    <property type="match status" value="1"/>
</dbReference>
<comment type="caution">
    <text evidence="2">The sequence shown here is derived from an EMBL/GenBank/DDBJ whole genome shotgun (WGS) entry which is preliminary data.</text>
</comment>
<dbReference type="GO" id="GO:0004497">
    <property type="term" value="F:monooxygenase activity"/>
    <property type="evidence" value="ECO:0007669"/>
    <property type="project" value="InterPro"/>
</dbReference>
<feature type="transmembrane region" description="Helical" evidence="1">
    <location>
        <begin position="20"/>
        <end position="44"/>
    </location>
</feature>
<evidence type="ECO:0000313" key="2">
    <source>
        <dbReference type="EMBL" id="CAD6230162.1"/>
    </source>
</evidence>
<accession>A0A811P0Q2</accession>
<keyword evidence="1" id="KW-0472">Membrane</keyword>
<evidence type="ECO:0000313" key="3">
    <source>
        <dbReference type="Proteomes" id="UP000604825"/>
    </source>
</evidence>
<dbReference type="Gene3D" id="1.10.630.10">
    <property type="entry name" value="Cytochrome P450"/>
    <property type="match status" value="1"/>
</dbReference>
<protein>
    <recommendedName>
        <fullName evidence="4">Cytochrome P450</fullName>
    </recommendedName>
</protein>
<dbReference type="OrthoDB" id="1470350at2759"/>